<dbReference type="EMBL" id="LOMZ01000001">
    <property type="protein sequence ID" value="PLC11737.1"/>
    <property type="molecule type" value="Genomic_DNA"/>
</dbReference>
<sequence>MVTSRSSGSRTTPRISRRCSAICSRSAAEPCGGGGAAPAAAAAASRHAARHAGVARRAVSGRPGVRSIIGRSRRGRAARTGRAAAVPAGGAGAAGRARSGWTTVAPVVACR</sequence>
<reference evidence="1 2" key="1">
    <citation type="submission" date="2015-12" db="EMBL/GenBank/DDBJ databases">
        <authorList>
            <person name="Shamseldin A."/>
            <person name="Moawad H."/>
            <person name="Abd El-Rahim W.M."/>
            <person name="Sadowsky M.J."/>
        </authorList>
    </citation>
    <scope>NUCLEOTIDE SEQUENCE [LARGE SCALE GENOMIC DNA]</scope>
    <source>
        <strain evidence="1 2">S43</strain>
    </source>
</reference>
<evidence type="ECO:0000313" key="2">
    <source>
        <dbReference type="Proteomes" id="UP000234632"/>
    </source>
</evidence>
<proteinExistence type="predicted"/>
<gene>
    <name evidence="1" type="ORF">AUQ48_05155</name>
</gene>
<accession>A0A2N4T0H1</accession>
<comment type="caution">
    <text evidence="1">The sequence shown here is derived from an EMBL/GenBank/DDBJ whole genome shotgun (WGS) entry which is preliminary data.</text>
</comment>
<protein>
    <submittedName>
        <fullName evidence="1">Uncharacterized protein</fullName>
    </submittedName>
</protein>
<name>A0A2N4T0H1_9MICC</name>
<dbReference type="AlphaFoldDB" id="A0A2N4T0H1"/>
<evidence type="ECO:0000313" key="1">
    <source>
        <dbReference type="EMBL" id="PLC11737.1"/>
    </source>
</evidence>
<dbReference type="Proteomes" id="UP000234632">
    <property type="component" value="Unassembled WGS sequence"/>
</dbReference>
<organism evidence="1 2">
    <name type="scientific">Kocuria flava</name>
    <dbReference type="NCBI Taxonomy" id="446860"/>
    <lineage>
        <taxon>Bacteria</taxon>
        <taxon>Bacillati</taxon>
        <taxon>Actinomycetota</taxon>
        <taxon>Actinomycetes</taxon>
        <taxon>Micrococcales</taxon>
        <taxon>Micrococcaceae</taxon>
        <taxon>Kocuria</taxon>
    </lineage>
</organism>